<dbReference type="Proteomes" id="UP000799539">
    <property type="component" value="Unassembled WGS sequence"/>
</dbReference>
<dbReference type="AlphaFoldDB" id="A0A6A6EZ00"/>
<name>A0A6A6EZ00_9PEZI</name>
<accession>A0A6A6EZ00</accession>
<dbReference type="EMBL" id="ML992737">
    <property type="protein sequence ID" value="KAF2206220.1"/>
    <property type="molecule type" value="Genomic_DNA"/>
</dbReference>
<keyword evidence="1" id="KW-0732">Signal</keyword>
<feature type="signal peptide" evidence="1">
    <location>
        <begin position="1"/>
        <end position="18"/>
    </location>
</feature>
<gene>
    <name evidence="2" type="ORF">CERZMDRAFT_89474</name>
</gene>
<evidence type="ECO:0000313" key="2">
    <source>
        <dbReference type="EMBL" id="KAF2206220.1"/>
    </source>
</evidence>
<protein>
    <submittedName>
        <fullName evidence="2">Uncharacterized protein</fullName>
    </submittedName>
</protein>
<reference evidence="2" key="1">
    <citation type="journal article" date="2020" name="Stud. Mycol.">
        <title>101 Dothideomycetes genomes: a test case for predicting lifestyles and emergence of pathogens.</title>
        <authorList>
            <person name="Haridas S."/>
            <person name="Albert R."/>
            <person name="Binder M."/>
            <person name="Bloem J."/>
            <person name="Labutti K."/>
            <person name="Salamov A."/>
            <person name="Andreopoulos B."/>
            <person name="Baker S."/>
            <person name="Barry K."/>
            <person name="Bills G."/>
            <person name="Bluhm B."/>
            <person name="Cannon C."/>
            <person name="Castanera R."/>
            <person name="Culley D."/>
            <person name="Daum C."/>
            <person name="Ezra D."/>
            <person name="Gonzalez J."/>
            <person name="Henrissat B."/>
            <person name="Kuo A."/>
            <person name="Liang C."/>
            <person name="Lipzen A."/>
            <person name="Lutzoni F."/>
            <person name="Magnuson J."/>
            <person name="Mondo S."/>
            <person name="Nolan M."/>
            <person name="Ohm R."/>
            <person name="Pangilinan J."/>
            <person name="Park H.-J."/>
            <person name="Ramirez L."/>
            <person name="Alfaro M."/>
            <person name="Sun H."/>
            <person name="Tritt A."/>
            <person name="Yoshinaga Y."/>
            <person name="Zwiers L.-H."/>
            <person name="Turgeon B."/>
            <person name="Goodwin S."/>
            <person name="Spatafora J."/>
            <person name="Crous P."/>
            <person name="Grigoriev I."/>
        </authorList>
    </citation>
    <scope>NUCLEOTIDE SEQUENCE</scope>
    <source>
        <strain evidence="2">SCOH1-5</strain>
    </source>
</reference>
<proteinExistence type="predicted"/>
<sequence length="111" mass="12084">MQFLSSTLLLSMLTIVTAIPQAPTANSGSSDCPNTISIIKSLLDDQANCKLDSCKIYSLSANDDCMALCVSIAHPILRSGLKTWVREKELPANMKIMFDRPTRGTAELSHL</sequence>
<keyword evidence="3" id="KW-1185">Reference proteome</keyword>
<evidence type="ECO:0000256" key="1">
    <source>
        <dbReference type="SAM" id="SignalP"/>
    </source>
</evidence>
<evidence type="ECO:0000313" key="3">
    <source>
        <dbReference type="Proteomes" id="UP000799539"/>
    </source>
</evidence>
<feature type="chain" id="PRO_5025436716" evidence="1">
    <location>
        <begin position="19"/>
        <end position="111"/>
    </location>
</feature>
<organism evidence="2 3">
    <name type="scientific">Cercospora zeae-maydis SCOH1-5</name>
    <dbReference type="NCBI Taxonomy" id="717836"/>
    <lineage>
        <taxon>Eukaryota</taxon>
        <taxon>Fungi</taxon>
        <taxon>Dikarya</taxon>
        <taxon>Ascomycota</taxon>
        <taxon>Pezizomycotina</taxon>
        <taxon>Dothideomycetes</taxon>
        <taxon>Dothideomycetidae</taxon>
        <taxon>Mycosphaerellales</taxon>
        <taxon>Mycosphaerellaceae</taxon>
        <taxon>Cercospora</taxon>
    </lineage>
</organism>